<dbReference type="PANTHER" id="PTHR33057:SF151">
    <property type="entry name" value="TRANSCRIPTION REPRESSOR OFP1"/>
    <property type="match status" value="1"/>
</dbReference>
<evidence type="ECO:0000313" key="9">
    <source>
        <dbReference type="EMBL" id="KAL3615761.1"/>
    </source>
</evidence>
<comment type="subcellular location">
    <subcellularLocation>
        <location evidence="1 6">Nucleus</location>
    </subcellularLocation>
</comment>
<feature type="compositionally biased region" description="Basic residues" evidence="7">
    <location>
        <begin position="111"/>
        <end position="123"/>
    </location>
</feature>
<dbReference type="InterPro" id="IPR006458">
    <property type="entry name" value="Ovate_C"/>
</dbReference>
<feature type="compositionally biased region" description="Polar residues" evidence="7">
    <location>
        <begin position="152"/>
        <end position="171"/>
    </location>
</feature>
<dbReference type="GO" id="GO:0045892">
    <property type="term" value="P:negative regulation of DNA-templated transcription"/>
    <property type="evidence" value="ECO:0007669"/>
    <property type="project" value="UniProtKB-UniRule"/>
</dbReference>
<evidence type="ECO:0000256" key="1">
    <source>
        <dbReference type="ARBA" id="ARBA00004123"/>
    </source>
</evidence>
<feature type="compositionally biased region" description="Low complexity" evidence="7">
    <location>
        <begin position="34"/>
        <end position="51"/>
    </location>
</feature>
<feature type="compositionally biased region" description="Polar residues" evidence="7">
    <location>
        <begin position="80"/>
        <end position="96"/>
    </location>
</feature>
<feature type="compositionally biased region" description="Polar residues" evidence="7">
    <location>
        <begin position="58"/>
        <end position="67"/>
    </location>
</feature>
<feature type="region of interest" description="Disordered" evidence="7">
    <location>
        <begin position="152"/>
        <end position="178"/>
    </location>
</feature>
<accession>A0ABD3BFD2</accession>
<dbReference type="Proteomes" id="UP001632038">
    <property type="component" value="Unassembled WGS sequence"/>
</dbReference>
<name>A0ABD3BFD2_9LAMI</name>
<dbReference type="InterPro" id="IPR038933">
    <property type="entry name" value="Ovate"/>
</dbReference>
<dbReference type="AlphaFoldDB" id="A0ABD3BFD2"/>
<feature type="compositionally biased region" description="Basic and acidic residues" evidence="7">
    <location>
        <begin position="98"/>
        <end position="110"/>
    </location>
</feature>
<comment type="caution">
    <text evidence="9">The sequence shown here is derived from an EMBL/GenBank/DDBJ whole genome shotgun (WGS) entry which is preliminary data.</text>
</comment>
<proteinExistence type="predicted"/>
<gene>
    <name evidence="9" type="ORF">CASFOL_040055</name>
</gene>
<dbReference type="GO" id="GO:0005634">
    <property type="term" value="C:nucleus"/>
    <property type="evidence" value="ECO:0007669"/>
    <property type="project" value="UniProtKB-SubCell"/>
</dbReference>
<protein>
    <recommendedName>
        <fullName evidence="6">Transcription repressor</fullName>
    </recommendedName>
    <alternativeName>
        <fullName evidence="6">Ovate family protein</fullName>
    </alternativeName>
</protein>
<dbReference type="Pfam" id="PF13724">
    <property type="entry name" value="DNA_binding_2"/>
    <property type="match status" value="1"/>
</dbReference>
<keyword evidence="10" id="KW-1185">Reference proteome</keyword>
<dbReference type="EMBL" id="JAVIJP010000099">
    <property type="protein sequence ID" value="KAL3615761.1"/>
    <property type="molecule type" value="Genomic_DNA"/>
</dbReference>
<evidence type="ECO:0000256" key="2">
    <source>
        <dbReference type="ARBA" id="ARBA00022491"/>
    </source>
</evidence>
<dbReference type="NCBIfam" id="TIGR01568">
    <property type="entry name" value="A_thal_3678"/>
    <property type="match status" value="1"/>
</dbReference>
<keyword evidence="3 6" id="KW-0805">Transcription regulation</keyword>
<sequence>MGNYRFRFSDMIPNAWFYKLKYMSKPNKKPNYKPPFKQSQAQSYSSSSSLPLAPPPNTEITKLPQLSDQRKSYYIPRDINITTHPNSPVKTSTISVSDKPDFTTRAEPPRKSSRRRRSTKRSRQLYSRQPAQVGSTISAGCSCRATLESVWTKPSDQTISSSDENGSTMTEYGSDRGLAPDEALEDVLASCRKCQTGNDVVIKHTEYDVVKKPPIINFDSQNLAPIITKKQANHKAAKPPGKIEYGKSSSLSPGLKLRTNTAKIANRRINQGRRVQAGRSRRSMSESVAVVKKSEDPGRDFRESMVEMIVENNIRASKDLEELLACYLSLNSDEYHEIIIDVFKQIWFDFIRFRVKS</sequence>
<evidence type="ECO:0000256" key="6">
    <source>
        <dbReference type="RuleBase" id="RU367028"/>
    </source>
</evidence>
<keyword evidence="4 6" id="KW-0804">Transcription</keyword>
<reference evidence="10" key="1">
    <citation type="journal article" date="2024" name="IScience">
        <title>Strigolactones Initiate the Formation of Haustorium-like Structures in Castilleja.</title>
        <authorList>
            <person name="Buerger M."/>
            <person name="Peterson D."/>
            <person name="Chory J."/>
        </authorList>
    </citation>
    <scope>NUCLEOTIDE SEQUENCE [LARGE SCALE GENOMIC DNA]</scope>
</reference>
<dbReference type="PROSITE" id="PS51754">
    <property type="entry name" value="OVATE"/>
    <property type="match status" value="1"/>
</dbReference>
<evidence type="ECO:0000313" key="10">
    <source>
        <dbReference type="Proteomes" id="UP001632038"/>
    </source>
</evidence>
<feature type="domain" description="OVATE" evidence="8">
    <location>
        <begin position="290"/>
        <end position="349"/>
    </location>
</feature>
<organism evidence="9 10">
    <name type="scientific">Castilleja foliolosa</name>
    <dbReference type="NCBI Taxonomy" id="1961234"/>
    <lineage>
        <taxon>Eukaryota</taxon>
        <taxon>Viridiplantae</taxon>
        <taxon>Streptophyta</taxon>
        <taxon>Embryophyta</taxon>
        <taxon>Tracheophyta</taxon>
        <taxon>Spermatophyta</taxon>
        <taxon>Magnoliopsida</taxon>
        <taxon>eudicotyledons</taxon>
        <taxon>Gunneridae</taxon>
        <taxon>Pentapetalae</taxon>
        <taxon>asterids</taxon>
        <taxon>lamiids</taxon>
        <taxon>Lamiales</taxon>
        <taxon>Orobanchaceae</taxon>
        <taxon>Pedicularideae</taxon>
        <taxon>Castillejinae</taxon>
        <taxon>Castilleja</taxon>
    </lineage>
</organism>
<feature type="compositionally biased region" description="Polar residues" evidence="7">
    <location>
        <begin position="124"/>
        <end position="133"/>
    </location>
</feature>
<evidence type="ECO:0000259" key="8">
    <source>
        <dbReference type="PROSITE" id="PS51754"/>
    </source>
</evidence>
<evidence type="ECO:0000256" key="5">
    <source>
        <dbReference type="ARBA" id="ARBA00023242"/>
    </source>
</evidence>
<keyword evidence="2 6" id="KW-0678">Repressor</keyword>
<evidence type="ECO:0000256" key="4">
    <source>
        <dbReference type="ARBA" id="ARBA00023163"/>
    </source>
</evidence>
<dbReference type="Pfam" id="PF04844">
    <property type="entry name" value="Ovate"/>
    <property type="match status" value="1"/>
</dbReference>
<dbReference type="InterPro" id="IPR025830">
    <property type="entry name" value="DNA_bnd_dom_ovate"/>
</dbReference>
<keyword evidence="5 6" id="KW-0539">Nucleus</keyword>
<dbReference type="PANTHER" id="PTHR33057">
    <property type="entry name" value="TRANSCRIPTION REPRESSOR OFP7-RELATED"/>
    <property type="match status" value="1"/>
</dbReference>
<comment type="function">
    <text evidence="6">Transcriptional repressor that regulates multiple aspects of plant growth and development.</text>
</comment>
<evidence type="ECO:0000256" key="7">
    <source>
        <dbReference type="SAM" id="MobiDB-lite"/>
    </source>
</evidence>
<feature type="region of interest" description="Disordered" evidence="7">
    <location>
        <begin position="28"/>
        <end position="133"/>
    </location>
</feature>
<feature type="region of interest" description="Disordered" evidence="7">
    <location>
        <begin position="231"/>
        <end position="251"/>
    </location>
</feature>
<evidence type="ECO:0000256" key="3">
    <source>
        <dbReference type="ARBA" id="ARBA00023015"/>
    </source>
</evidence>